<comment type="similarity">
    <text evidence="2">Belongs to the nitroreductase family.</text>
</comment>
<evidence type="ECO:0000256" key="1">
    <source>
        <dbReference type="ARBA" id="ARBA00001917"/>
    </source>
</evidence>
<evidence type="ECO:0000256" key="4">
    <source>
        <dbReference type="ARBA" id="ARBA00022643"/>
    </source>
</evidence>
<gene>
    <name evidence="7" type="ORF">N0K08_03770</name>
</gene>
<comment type="cofactor">
    <cofactor evidence="1">
        <name>FMN</name>
        <dbReference type="ChEBI" id="CHEBI:58210"/>
    </cofactor>
</comment>
<reference evidence="7 8" key="1">
    <citation type="submission" date="2022-09" db="EMBL/GenBank/DDBJ databases">
        <title>Draft genome of isolate Be4.</title>
        <authorList>
            <person name="Sanchez-Castro I."/>
            <person name="Martinez-Rodriguez P."/>
            <person name="Descostes M."/>
            <person name="Merroun M."/>
        </authorList>
    </citation>
    <scope>NUCLEOTIDE SEQUENCE [LARGE SCALE GENOMIC DNA]</scope>
    <source>
        <strain evidence="7 8">Be4</strain>
    </source>
</reference>
<proteinExistence type="inferred from homology"/>
<evidence type="ECO:0000313" key="7">
    <source>
        <dbReference type="EMBL" id="MCT9809738.1"/>
    </source>
</evidence>
<protein>
    <submittedName>
        <fullName evidence="7">Nitroreductase</fullName>
    </submittedName>
</protein>
<feature type="domain" description="Nitroreductase" evidence="6">
    <location>
        <begin position="9"/>
        <end position="191"/>
    </location>
</feature>
<accession>A0ABT2PKV1</accession>
<dbReference type="EMBL" id="JAODYH010000003">
    <property type="protein sequence ID" value="MCT9809738.1"/>
    <property type="molecule type" value="Genomic_DNA"/>
</dbReference>
<evidence type="ECO:0000313" key="8">
    <source>
        <dbReference type="Proteomes" id="UP001525968"/>
    </source>
</evidence>
<dbReference type="Proteomes" id="UP001525968">
    <property type="component" value="Unassembled WGS sequence"/>
</dbReference>
<comment type="caution">
    <text evidence="7">The sequence shown here is derived from an EMBL/GenBank/DDBJ whole genome shotgun (WGS) entry which is preliminary data.</text>
</comment>
<evidence type="ECO:0000256" key="5">
    <source>
        <dbReference type="ARBA" id="ARBA00023002"/>
    </source>
</evidence>
<evidence type="ECO:0000256" key="3">
    <source>
        <dbReference type="ARBA" id="ARBA00022630"/>
    </source>
</evidence>
<dbReference type="InterPro" id="IPR000415">
    <property type="entry name" value="Nitroreductase-like"/>
</dbReference>
<dbReference type="Gene3D" id="3.40.109.10">
    <property type="entry name" value="NADH Oxidase"/>
    <property type="match status" value="1"/>
</dbReference>
<dbReference type="RefSeq" id="WP_261498696.1">
    <property type="nucleotide sequence ID" value="NZ_JAODYH010000003.1"/>
</dbReference>
<keyword evidence="4" id="KW-0288">FMN</keyword>
<name>A0ABT2PKV1_9BURK</name>
<evidence type="ECO:0000259" key="6">
    <source>
        <dbReference type="Pfam" id="PF00881"/>
    </source>
</evidence>
<organism evidence="7 8">
    <name type="scientific">Acidovorax bellezanensis</name>
    <dbReference type="NCBI Taxonomy" id="2976702"/>
    <lineage>
        <taxon>Bacteria</taxon>
        <taxon>Pseudomonadati</taxon>
        <taxon>Pseudomonadota</taxon>
        <taxon>Betaproteobacteria</taxon>
        <taxon>Burkholderiales</taxon>
        <taxon>Comamonadaceae</taxon>
        <taxon>Acidovorax</taxon>
    </lineage>
</organism>
<keyword evidence="3" id="KW-0285">Flavoprotein</keyword>
<dbReference type="InterPro" id="IPR029479">
    <property type="entry name" value="Nitroreductase"/>
</dbReference>
<dbReference type="CDD" id="cd02136">
    <property type="entry name" value="PnbA_NfnB-like"/>
    <property type="match status" value="1"/>
</dbReference>
<keyword evidence="5" id="KW-0560">Oxidoreductase</keyword>
<dbReference type="PANTHER" id="PTHR43673:SF2">
    <property type="entry name" value="NITROREDUCTASE"/>
    <property type="match status" value="1"/>
</dbReference>
<dbReference type="Pfam" id="PF00881">
    <property type="entry name" value="Nitroreductase"/>
    <property type="match status" value="1"/>
</dbReference>
<dbReference type="SUPFAM" id="SSF55469">
    <property type="entry name" value="FMN-dependent nitroreductase-like"/>
    <property type="match status" value="1"/>
</dbReference>
<dbReference type="PANTHER" id="PTHR43673">
    <property type="entry name" value="NAD(P)H NITROREDUCTASE YDGI-RELATED"/>
    <property type="match status" value="1"/>
</dbReference>
<sequence length="217" mass="23979">MNVEDALHARRSVRAFLPRVPDGALVRRLLHAASRAASGGNMQPWRVTALTGEPLQRILSAVATAAPQENALSYPPSLWEPYRSRRFENGEELYRTLGIGRDDKPARLEQLGRNGQFFGAPVGIFVCVDERMGQPQWADLGIYLQSLMLLAVEQGLATCAQGFWRRFGDTVAAQLNMPAGYSVAFGIALGWEDVEAPINALRATRADPEEWLELQGF</sequence>
<evidence type="ECO:0000256" key="2">
    <source>
        <dbReference type="ARBA" id="ARBA00007118"/>
    </source>
</evidence>
<keyword evidence="8" id="KW-1185">Reference proteome</keyword>